<accession>A0ABR8MD62</accession>
<keyword evidence="2" id="KW-1185">Reference proteome</keyword>
<evidence type="ECO:0000313" key="2">
    <source>
        <dbReference type="Proteomes" id="UP000603715"/>
    </source>
</evidence>
<dbReference type="EMBL" id="JACXXP010000040">
    <property type="protein sequence ID" value="MBD3906780.1"/>
    <property type="molecule type" value="Genomic_DNA"/>
</dbReference>
<dbReference type="Proteomes" id="UP000603715">
    <property type="component" value="Unassembled WGS sequence"/>
</dbReference>
<reference evidence="2" key="1">
    <citation type="submission" date="2023-07" db="EMBL/GenBank/DDBJ databases">
        <title>Description of novel Chryseobacterium sp. strain C-2.</title>
        <authorList>
            <person name="Saticioglu I.B."/>
        </authorList>
    </citation>
    <scope>NUCLEOTIDE SEQUENCE [LARGE SCALE GENOMIC DNA]</scope>
    <source>
        <strain evidence="2">C-2</strain>
    </source>
</reference>
<gene>
    <name evidence="1" type="ORF">IEW27_19530</name>
</gene>
<dbReference type="RefSeq" id="WP_139423928.1">
    <property type="nucleotide sequence ID" value="NZ_JACXXP010000040.1"/>
</dbReference>
<comment type="caution">
    <text evidence="1">The sequence shown here is derived from an EMBL/GenBank/DDBJ whole genome shotgun (WGS) entry which is preliminary data.</text>
</comment>
<evidence type="ECO:0000313" key="1">
    <source>
        <dbReference type="EMBL" id="MBD3906780.1"/>
    </source>
</evidence>
<protein>
    <submittedName>
        <fullName evidence="1">Uncharacterized protein</fullName>
    </submittedName>
</protein>
<proteinExistence type="predicted"/>
<name>A0ABR8MD62_9FLAO</name>
<sequence>MNENLISIDGVLINSIYAQNETVINSIIPNRKRLPYYKYLQRYLNEELLQDLPELESEYVRRIKILGQEDQILTDAFLHIVEYSKELLEHSDVSIQNLPELELQRGFEFIREQFAN</sequence>
<organism evidence="1 2">
    <name type="scientific">Chryseobacterium muglaense</name>
    <dbReference type="NCBI Taxonomy" id="2893752"/>
    <lineage>
        <taxon>Bacteria</taxon>
        <taxon>Pseudomonadati</taxon>
        <taxon>Bacteroidota</taxon>
        <taxon>Flavobacteriia</taxon>
        <taxon>Flavobacteriales</taxon>
        <taxon>Weeksellaceae</taxon>
        <taxon>Chryseobacterium group</taxon>
        <taxon>Chryseobacterium</taxon>
    </lineage>
</organism>